<reference evidence="4" key="1">
    <citation type="journal article" date="2019" name="Int. J. Syst. Evol. Microbiol.">
        <title>The Global Catalogue of Microorganisms (GCM) 10K type strain sequencing project: providing services to taxonomists for standard genome sequencing and annotation.</title>
        <authorList>
            <consortium name="The Broad Institute Genomics Platform"/>
            <consortium name="The Broad Institute Genome Sequencing Center for Infectious Disease"/>
            <person name="Wu L."/>
            <person name="Ma J."/>
        </authorList>
    </citation>
    <scope>NUCLEOTIDE SEQUENCE [LARGE SCALE GENOMIC DNA]</scope>
    <source>
        <strain evidence="4">JCM 4350</strain>
    </source>
</reference>
<evidence type="ECO:0000256" key="1">
    <source>
        <dbReference type="SAM" id="MobiDB-lite"/>
    </source>
</evidence>
<comment type="caution">
    <text evidence="3">The sequence shown here is derived from an EMBL/GenBank/DDBJ whole genome shotgun (WGS) entry which is preliminary data.</text>
</comment>
<dbReference type="Pfam" id="PF01381">
    <property type="entry name" value="HTH_3"/>
    <property type="match status" value="1"/>
</dbReference>
<dbReference type="PROSITE" id="PS50943">
    <property type="entry name" value="HTH_CROC1"/>
    <property type="match status" value="1"/>
</dbReference>
<sequence length="431" mass="48527">MTRGQTHFSPSQLLAHRTNSAGRPNRSYLTAEQLAQAVGATKAQILAYENGHRVPDPVRVTALARALGIHPTMLMDRHSLQSWTLADYRRAVGLRAQDVVGELGISPKNYRRFENEGIVPSRRPQFIDEVAAALEISHERVEQALDRTPAVRIRQVRAFHLIVAMADRYIPQAGAWRGPAPDDPDLTELAASYGRPVQRIRRVLAHELGELRQSYVRAQRERVIADFDTDLARQANARYAYERWQDIFDRDLQRIPRRLERFHRTAQPSDVWQLLVDLYNVDAITNRREGGNWAVTNLLSAKPETLPPHFVVHRQVDDVRVCRLSAEGTTHVHSYAGLYVALFPGVRRPIRGRNHNSSKARTTPGQETFALPSRAERLAVPQPFLTATRTVAADTKSSLPIPLSPTYVLTVGPSSLSASFLDNIYSTDELD</sequence>
<dbReference type="SUPFAM" id="SSF47413">
    <property type="entry name" value="lambda repressor-like DNA-binding domains"/>
    <property type="match status" value="1"/>
</dbReference>
<feature type="region of interest" description="Disordered" evidence="1">
    <location>
        <begin position="1"/>
        <end position="24"/>
    </location>
</feature>
<evidence type="ECO:0000313" key="3">
    <source>
        <dbReference type="EMBL" id="GGS80213.1"/>
    </source>
</evidence>
<dbReference type="Proteomes" id="UP000659767">
    <property type="component" value="Unassembled WGS sequence"/>
</dbReference>
<feature type="domain" description="HTH cro/C1-type" evidence="2">
    <location>
        <begin position="29"/>
        <end position="74"/>
    </location>
</feature>
<dbReference type="EMBL" id="BMSZ01000026">
    <property type="protein sequence ID" value="GGS80213.1"/>
    <property type="molecule type" value="Genomic_DNA"/>
</dbReference>
<keyword evidence="4" id="KW-1185">Reference proteome</keyword>
<name>A0ABQ2TQ00_STRBA</name>
<dbReference type="SMART" id="SM00530">
    <property type="entry name" value="HTH_XRE"/>
    <property type="match status" value="2"/>
</dbReference>
<accession>A0ABQ2TQ00</accession>
<proteinExistence type="predicted"/>
<dbReference type="InterPro" id="IPR010982">
    <property type="entry name" value="Lambda_DNA-bd_dom_sf"/>
</dbReference>
<dbReference type="Gene3D" id="1.10.260.40">
    <property type="entry name" value="lambda repressor-like DNA-binding domains"/>
    <property type="match status" value="1"/>
</dbReference>
<dbReference type="CDD" id="cd00093">
    <property type="entry name" value="HTH_XRE"/>
    <property type="match status" value="2"/>
</dbReference>
<gene>
    <name evidence="3" type="ORF">GCM10010253_63750</name>
</gene>
<dbReference type="InterPro" id="IPR001387">
    <property type="entry name" value="Cro/C1-type_HTH"/>
</dbReference>
<organism evidence="3 4">
    <name type="scientific">Streptomyces badius</name>
    <dbReference type="NCBI Taxonomy" id="1941"/>
    <lineage>
        <taxon>Bacteria</taxon>
        <taxon>Bacillati</taxon>
        <taxon>Actinomycetota</taxon>
        <taxon>Actinomycetes</taxon>
        <taxon>Kitasatosporales</taxon>
        <taxon>Streptomycetaceae</taxon>
        <taxon>Streptomyces</taxon>
    </lineage>
</organism>
<evidence type="ECO:0000259" key="2">
    <source>
        <dbReference type="PROSITE" id="PS50943"/>
    </source>
</evidence>
<evidence type="ECO:0000313" key="4">
    <source>
        <dbReference type="Proteomes" id="UP000659767"/>
    </source>
</evidence>
<protein>
    <recommendedName>
        <fullName evidence="2">HTH cro/C1-type domain-containing protein</fullName>
    </recommendedName>
</protein>